<dbReference type="AlphaFoldDB" id="I4AQA3"/>
<dbReference type="HOGENOM" id="CLU_1872385_0_0_10"/>
<dbReference type="OrthoDB" id="6322581at2"/>
<evidence type="ECO:0000313" key="2">
    <source>
        <dbReference type="Proteomes" id="UP000006054"/>
    </source>
</evidence>
<protein>
    <recommendedName>
        <fullName evidence="3">STAS/SEC14 domain-containing protein</fullName>
    </recommendedName>
</protein>
<proteinExistence type="predicted"/>
<dbReference type="Proteomes" id="UP000006054">
    <property type="component" value="Chromosome"/>
</dbReference>
<keyword evidence="2" id="KW-1185">Reference proteome</keyword>
<organism evidence="1 2">
    <name type="scientific">Bernardetia litoralis (strain ATCC 23117 / DSM 6794 / NBRC 15988 / NCIMB 1366 / Fx l1 / Sio-4)</name>
    <name type="common">Flexibacter litoralis</name>
    <dbReference type="NCBI Taxonomy" id="880071"/>
    <lineage>
        <taxon>Bacteria</taxon>
        <taxon>Pseudomonadati</taxon>
        <taxon>Bacteroidota</taxon>
        <taxon>Cytophagia</taxon>
        <taxon>Cytophagales</taxon>
        <taxon>Bernardetiaceae</taxon>
        <taxon>Bernardetia</taxon>
    </lineage>
</organism>
<sequence>METTQKPYAIFDYSELPLVHIKLTNAEITDQNFGDYVNEVSEIYKKGRYVILLDATDTQYVAAKHRITQGNAIKLNKNNVTEFSIGMAIIAPSVLQRMLLEAIFMIKPYPSELKVCKTKKEALQWINEILEKENITTNN</sequence>
<name>I4AQA3_BERLS</name>
<dbReference type="STRING" id="880071.Fleli_3832"/>
<dbReference type="eggNOG" id="ENOG5032R0G">
    <property type="taxonomic scope" value="Bacteria"/>
</dbReference>
<dbReference type="RefSeq" id="WP_014799561.1">
    <property type="nucleotide sequence ID" value="NC_018018.1"/>
</dbReference>
<evidence type="ECO:0008006" key="3">
    <source>
        <dbReference type="Google" id="ProtNLM"/>
    </source>
</evidence>
<dbReference type="EMBL" id="CP003345">
    <property type="protein sequence ID" value="AFM06138.1"/>
    <property type="molecule type" value="Genomic_DNA"/>
</dbReference>
<accession>I4AQA3</accession>
<dbReference type="KEGG" id="fli:Fleli_3832"/>
<evidence type="ECO:0000313" key="1">
    <source>
        <dbReference type="EMBL" id="AFM06138.1"/>
    </source>
</evidence>
<gene>
    <name evidence="1" type="ordered locus">Fleli_3832</name>
</gene>
<reference evidence="2" key="1">
    <citation type="submission" date="2012-06" db="EMBL/GenBank/DDBJ databases">
        <title>The complete genome of Flexibacter litoralis DSM 6794.</title>
        <authorList>
            <person name="Lucas S."/>
            <person name="Copeland A."/>
            <person name="Lapidus A."/>
            <person name="Glavina del Rio T."/>
            <person name="Dalin E."/>
            <person name="Tice H."/>
            <person name="Bruce D."/>
            <person name="Goodwin L."/>
            <person name="Pitluck S."/>
            <person name="Peters L."/>
            <person name="Ovchinnikova G."/>
            <person name="Lu M."/>
            <person name="Kyrpides N."/>
            <person name="Mavromatis K."/>
            <person name="Ivanova N."/>
            <person name="Brettin T."/>
            <person name="Detter J.C."/>
            <person name="Han C."/>
            <person name="Larimer F."/>
            <person name="Land M."/>
            <person name="Hauser L."/>
            <person name="Markowitz V."/>
            <person name="Cheng J.-F."/>
            <person name="Hugenholtz P."/>
            <person name="Woyke T."/>
            <person name="Wu D."/>
            <person name="Spring S."/>
            <person name="Lang E."/>
            <person name="Kopitz M."/>
            <person name="Brambilla E."/>
            <person name="Klenk H.-P."/>
            <person name="Eisen J.A."/>
        </authorList>
    </citation>
    <scope>NUCLEOTIDE SEQUENCE [LARGE SCALE GENOMIC DNA]</scope>
    <source>
        <strain evidence="2">ATCC 23117 / DSM 6794 / NBRC 15988 / NCIMB 1366 / Sio-4</strain>
    </source>
</reference>